<reference evidence="1" key="1">
    <citation type="submission" date="2022-07" db="EMBL/GenBank/DDBJ databases">
        <title>Complete genome sequence of Salinispirillum sp. LH10-3-1 capable of multiple carbohydrate inversion isolated from a soda lake.</title>
        <authorList>
            <person name="Liu J."/>
            <person name="Zhai Y."/>
            <person name="Zhang H."/>
            <person name="Yang H."/>
            <person name="Qu J."/>
            <person name="Li J."/>
        </authorList>
    </citation>
    <scope>NUCLEOTIDE SEQUENCE</scope>
    <source>
        <strain evidence="1">LH 10-3-1</strain>
    </source>
</reference>
<protein>
    <submittedName>
        <fullName evidence="1">Uncharacterized protein</fullName>
    </submittedName>
</protein>
<evidence type="ECO:0000313" key="1">
    <source>
        <dbReference type="EMBL" id="WLD57730.1"/>
    </source>
</evidence>
<dbReference type="EMBL" id="CP101717">
    <property type="protein sequence ID" value="WLD57730.1"/>
    <property type="molecule type" value="Genomic_DNA"/>
</dbReference>
<gene>
    <name evidence="1" type="ORF">NFC81_13560</name>
</gene>
<accession>A0AB38YER2</accession>
<dbReference type="AlphaFoldDB" id="A0AB38YER2"/>
<organism evidence="1">
    <name type="scientific">Salinispirillum sp. LH 10-3-1</name>
    <dbReference type="NCBI Taxonomy" id="2952525"/>
    <lineage>
        <taxon>Bacteria</taxon>
        <taxon>Pseudomonadati</taxon>
        <taxon>Pseudomonadota</taxon>
        <taxon>Gammaproteobacteria</taxon>
        <taxon>Oceanospirillales</taxon>
        <taxon>Saccharospirillaceae</taxon>
        <taxon>Salinispirillum</taxon>
    </lineage>
</organism>
<proteinExistence type="predicted"/>
<name>A0AB38YER2_9GAMM</name>
<dbReference type="RefSeq" id="WP_304995016.1">
    <property type="nucleotide sequence ID" value="NZ_CP101717.1"/>
</dbReference>
<sequence length="103" mass="11973">MLTEERFTPCKAGFFARKIAVQKPSIIRLFYVHMRVFLLGCFQALRVFLAAELKTVRKSKAWRDGLLVYTHAPKISEQDSAHARFSRDDFGEDRKNINKIRGL</sequence>